<sequence length="78" mass="9003">MAIPLPSHIHYELLLQILERQTHFAVGQNGPQREKVQELIATVRKALAIQKQLESSCEIDNLPVEYRWSLNEVPREVS</sequence>
<dbReference type="AlphaFoldDB" id="A0A7C3ZNT2"/>
<gene>
    <name evidence="1" type="ORF">ENR15_23620</name>
</gene>
<comment type="caution">
    <text evidence="1">The sequence shown here is derived from an EMBL/GenBank/DDBJ whole genome shotgun (WGS) entry which is preliminary data.</text>
</comment>
<dbReference type="EMBL" id="DSPX01000247">
    <property type="protein sequence ID" value="HGG03545.1"/>
    <property type="molecule type" value="Genomic_DNA"/>
</dbReference>
<evidence type="ECO:0000313" key="1">
    <source>
        <dbReference type="EMBL" id="HGG03545.1"/>
    </source>
</evidence>
<protein>
    <recommendedName>
        <fullName evidence="2">DUF5340 domain-containing protein</fullName>
    </recommendedName>
</protein>
<evidence type="ECO:0008006" key="2">
    <source>
        <dbReference type="Google" id="ProtNLM"/>
    </source>
</evidence>
<organism evidence="1">
    <name type="scientific">Planktothricoides sp. SpSt-374</name>
    <dbReference type="NCBI Taxonomy" id="2282167"/>
    <lineage>
        <taxon>Bacteria</taxon>
        <taxon>Bacillati</taxon>
        <taxon>Cyanobacteriota</taxon>
        <taxon>Cyanophyceae</taxon>
        <taxon>Oscillatoriophycideae</taxon>
        <taxon>Oscillatoriales</taxon>
        <taxon>Oscillatoriaceae</taxon>
        <taxon>Planktothricoides</taxon>
    </lineage>
</organism>
<dbReference type="Pfam" id="PF17275">
    <property type="entry name" value="DUF5340"/>
    <property type="match status" value="1"/>
</dbReference>
<dbReference type="InterPro" id="IPR035228">
    <property type="entry name" value="DUF5340"/>
</dbReference>
<proteinExistence type="predicted"/>
<accession>A0A7C3ZNT2</accession>
<reference evidence="1" key="1">
    <citation type="journal article" date="2020" name="mSystems">
        <title>Genome- and Community-Level Interaction Insights into Carbon Utilization and Element Cycling Functions of Hydrothermarchaeota in Hydrothermal Sediment.</title>
        <authorList>
            <person name="Zhou Z."/>
            <person name="Liu Y."/>
            <person name="Xu W."/>
            <person name="Pan J."/>
            <person name="Luo Z.H."/>
            <person name="Li M."/>
        </authorList>
    </citation>
    <scope>NUCLEOTIDE SEQUENCE [LARGE SCALE GENOMIC DNA]</scope>
    <source>
        <strain evidence="1">SpSt-374</strain>
    </source>
</reference>
<name>A0A7C3ZNT2_9CYAN</name>